<gene>
    <name evidence="1" type="ORF">NIES267_48800</name>
</gene>
<keyword evidence="2" id="KW-1185">Reference proteome</keyword>
<dbReference type="EMBL" id="AP018227">
    <property type="protein sequence ID" value="BAY85380.1"/>
    <property type="molecule type" value="Genomic_DNA"/>
</dbReference>
<accession>A0A1Z4LVZ6</accession>
<dbReference type="Proteomes" id="UP000218418">
    <property type="component" value="Chromosome"/>
</dbReference>
<dbReference type="OrthoDB" id="455956at2"/>
<name>A0A1Z4LVZ6_9CYAN</name>
<organism evidence="1 2">
    <name type="scientific">Calothrix parasitica NIES-267</name>
    <dbReference type="NCBI Taxonomy" id="1973488"/>
    <lineage>
        <taxon>Bacteria</taxon>
        <taxon>Bacillati</taxon>
        <taxon>Cyanobacteriota</taxon>
        <taxon>Cyanophyceae</taxon>
        <taxon>Nostocales</taxon>
        <taxon>Calotrichaceae</taxon>
        <taxon>Calothrix</taxon>
    </lineage>
</organism>
<protein>
    <recommendedName>
        <fullName evidence="3">Lipoprotein</fullName>
    </recommendedName>
</protein>
<proteinExistence type="predicted"/>
<dbReference type="AlphaFoldDB" id="A0A1Z4LVZ6"/>
<evidence type="ECO:0008006" key="3">
    <source>
        <dbReference type="Google" id="ProtNLM"/>
    </source>
</evidence>
<evidence type="ECO:0000313" key="1">
    <source>
        <dbReference type="EMBL" id="BAY85380.1"/>
    </source>
</evidence>
<sequence length="158" mass="17529">MFNCNKYKVIAFINLGMVLLITGCNETKQAQCQRLIKAVNEGTSLIEKNKGSQVTLSLGLAKDLEDVSKKIENQNFGDPKLQDFKTQYAKHFDAKSKNIESAGKALGSAKTAEVSSKGRDQVRQAKKDIETSLKQVKYAAKESDTLANELNEYCTQME</sequence>
<dbReference type="PROSITE" id="PS51257">
    <property type="entry name" value="PROKAR_LIPOPROTEIN"/>
    <property type="match status" value="1"/>
</dbReference>
<evidence type="ECO:0000313" key="2">
    <source>
        <dbReference type="Proteomes" id="UP000218418"/>
    </source>
</evidence>
<reference evidence="1 2" key="1">
    <citation type="submission" date="2017-06" db="EMBL/GenBank/DDBJ databases">
        <title>Genome sequencing of cyanobaciteial culture collection at National Institute for Environmental Studies (NIES).</title>
        <authorList>
            <person name="Hirose Y."/>
            <person name="Shimura Y."/>
            <person name="Fujisawa T."/>
            <person name="Nakamura Y."/>
            <person name="Kawachi M."/>
        </authorList>
    </citation>
    <scope>NUCLEOTIDE SEQUENCE [LARGE SCALE GENOMIC DNA]</scope>
    <source>
        <strain evidence="1 2">NIES-267</strain>
    </source>
</reference>